<feature type="domain" description="Methyltransferase type 11" evidence="5">
    <location>
        <begin position="65"/>
        <end position="153"/>
    </location>
</feature>
<proteinExistence type="inferred from homology"/>
<dbReference type="EMBL" id="PDJG01000001">
    <property type="protein sequence ID" value="PFG32701.1"/>
    <property type="molecule type" value="Genomic_DNA"/>
</dbReference>
<keyword evidence="7" id="KW-1185">Reference proteome</keyword>
<gene>
    <name evidence="6" type="ORF">ATL42_0545</name>
</gene>
<comment type="similarity">
    <text evidence="1">Belongs to the methyltransferase superfamily.</text>
</comment>
<dbReference type="PANTHER" id="PTHR44942:SF4">
    <property type="entry name" value="METHYLTRANSFERASE TYPE 11 DOMAIN-CONTAINING PROTEIN"/>
    <property type="match status" value="1"/>
</dbReference>
<dbReference type="InterPro" id="IPR051052">
    <property type="entry name" value="Diverse_substrate_MTase"/>
</dbReference>
<dbReference type="SUPFAM" id="SSF53335">
    <property type="entry name" value="S-adenosyl-L-methionine-dependent methyltransferases"/>
    <property type="match status" value="1"/>
</dbReference>
<feature type="compositionally biased region" description="Polar residues" evidence="4">
    <location>
        <begin position="1"/>
        <end position="15"/>
    </location>
</feature>
<dbReference type="InterPro" id="IPR013216">
    <property type="entry name" value="Methyltransf_11"/>
</dbReference>
<dbReference type="CDD" id="cd02440">
    <property type="entry name" value="AdoMet_MTases"/>
    <property type="match status" value="1"/>
</dbReference>
<dbReference type="AlphaFoldDB" id="A0A2A9E294"/>
<evidence type="ECO:0000313" key="6">
    <source>
        <dbReference type="EMBL" id="PFG32701.1"/>
    </source>
</evidence>
<keyword evidence="3 6" id="KW-0808">Transferase</keyword>
<feature type="region of interest" description="Disordered" evidence="4">
    <location>
        <begin position="1"/>
        <end position="27"/>
    </location>
</feature>
<dbReference type="RefSeq" id="WP_098454031.1">
    <property type="nucleotide sequence ID" value="NZ_PDJG01000001.1"/>
</dbReference>
<comment type="caution">
    <text evidence="6">The sequence shown here is derived from an EMBL/GenBank/DDBJ whole genome shotgun (WGS) entry which is preliminary data.</text>
</comment>
<evidence type="ECO:0000256" key="4">
    <source>
        <dbReference type="SAM" id="MobiDB-lite"/>
    </source>
</evidence>
<evidence type="ECO:0000313" key="7">
    <source>
        <dbReference type="Proteomes" id="UP000225548"/>
    </source>
</evidence>
<evidence type="ECO:0000256" key="2">
    <source>
        <dbReference type="ARBA" id="ARBA00022603"/>
    </source>
</evidence>
<dbReference type="Gene3D" id="3.40.50.150">
    <property type="entry name" value="Vaccinia Virus protein VP39"/>
    <property type="match status" value="1"/>
</dbReference>
<organism evidence="6 7">
    <name type="scientific">Sanguibacter antarcticus</name>
    <dbReference type="NCBI Taxonomy" id="372484"/>
    <lineage>
        <taxon>Bacteria</taxon>
        <taxon>Bacillati</taxon>
        <taxon>Actinomycetota</taxon>
        <taxon>Actinomycetes</taxon>
        <taxon>Micrococcales</taxon>
        <taxon>Sanguibacteraceae</taxon>
        <taxon>Sanguibacter</taxon>
    </lineage>
</organism>
<evidence type="ECO:0000256" key="1">
    <source>
        <dbReference type="ARBA" id="ARBA00008361"/>
    </source>
</evidence>
<dbReference type="GO" id="GO:0032259">
    <property type="term" value="P:methylation"/>
    <property type="evidence" value="ECO:0007669"/>
    <property type="project" value="UniProtKB-KW"/>
</dbReference>
<dbReference type="GO" id="GO:0008757">
    <property type="term" value="F:S-adenosylmethionine-dependent methyltransferase activity"/>
    <property type="evidence" value="ECO:0007669"/>
    <property type="project" value="InterPro"/>
</dbReference>
<keyword evidence="2 6" id="KW-0489">Methyltransferase</keyword>
<dbReference type="Pfam" id="PF08241">
    <property type="entry name" value="Methyltransf_11"/>
    <property type="match status" value="1"/>
</dbReference>
<evidence type="ECO:0000256" key="3">
    <source>
        <dbReference type="ARBA" id="ARBA00022679"/>
    </source>
</evidence>
<dbReference type="InterPro" id="IPR029063">
    <property type="entry name" value="SAM-dependent_MTases_sf"/>
</dbReference>
<dbReference type="OrthoDB" id="9797252at2"/>
<evidence type="ECO:0000259" key="5">
    <source>
        <dbReference type="Pfam" id="PF08241"/>
    </source>
</evidence>
<dbReference type="Proteomes" id="UP000225548">
    <property type="component" value="Unassembled WGS sequence"/>
</dbReference>
<reference evidence="6 7" key="1">
    <citation type="submission" date="2017-10" db="EMBL/GenBank/DDBJ databases">
        <title>Sequencing the genomes of 1000 actinobacteria strains.</title>
        <authorList>
            <person name="Klenk H.-P."/>
        </authorList>
    </citation>
    <scope>NUCLEOTIDE SEQUENCE [LARGE SCALE GENOMIC DNA]</scope>
    <source>
        <strain evidence="6 7">DSM 18966</strain>
    </source>
</reference>
<name>A0A2A9E294_9MICO</name>
<protein>
    <submittedName>
        <fullName evidence="6">Methyltransferase family protein</fullName>
    </submittedName>
</protein>
<sequence length="272" mass="29474">MTTDNEPSTDPSSATEAGLDPTSFRDRARSFDRGASDYALSRPGYPPSAVAWLLPDDADPRTHVLDLAAGTGKLTASLVALGLRVTAVEPSDAMRDELHTTLPSVHALPGLADAIPLPDASVDAVVVGQAWHWFTPETAAPEIARVLRPGGRLGLVWNVRDETVDWVDELARIIHRGDTLPPSSHSPGLAIEEHGPFEPAEHTTVPWTDRTTPSGLRTLAASRSYVLTLPAAARRLLLDDVDRLTSHHPDLEGRTEISLPYRAECWRTTRTS</sequence>
<dbReference type="PANTHER" id="PTHR44942">
    <property type="entry name" value="METHYLTRANSF_11 DOMAIN-CONTAINING PROTEIN"/>
    <property type="match status" value="1"/>
</dbReference>
<accession>A0A2A9E294</accession>